<dbReference type="Pfam" id="PF12680">
    <property type="entry name" value="SnoaL_2"/>
    <property type="match status" value="1"/>
</dbReference>
<evidence type="ECO:0000259" key="1">
    <source>
        <dbReference type="Pfam" id="PF12680"/>
    </source>
</evidence>
<name>A0A0D7BH84_9AGAR</name>
<dbReference type="InterPro" id="IPR050977">
    <property type="entry name" value="Fungal_Meroterpenoid_Isomerase"/>
</dbReference>
<accession>A0A0D7BH84</accession>
<dbReference type="InterPro" id="IPR037401">
    <property type="entry name" value="SnoaL-like"/>
</dbReference>
<gene>
    <name evidence="2" type="ORF">CYLTODRAFT_420245</name>
</gene>
<protein>
    <recommendedName>
        <fullName evidence="1">SnoaL-like domain-containing protein</fullName>
    </recommendedName>
</protein>
<dbReference type="InterPro" id="IPR032710">
    <property type="entry name" value="NTF2-like_dom_sf"/>
</dbReference>
<dbReference type="PANTHER" id="PTHR39598">
    <property type="entry name" value="AUSTINOL SYNTHESIS PROTEIN F-RELATED"/>
    <property type="match status" value="1"/>
</dbReference>
<dbReference type="OrthoDB" id="3758478at2759"/>
<feature type="domain" description="SnoaL-like" evidence="1">
    <location>
        <begin position="19"/>
        <end position="122"/>
    </location>
</feature>
<sequence length="151" mass="16607">MPTYTPPSTASPSHRVFASFINAFDAFDVDGMLSYLDSTATFTLLPKAMGVPPMSKKHLGPYFKTQIVPAFDTMEVTVHEVIESENTIVAHAQSDSTSKQGTPWHNEYIFIFKFTDGPNPKITSWTEFGNSAFVAGFMAEEAKKSARTASL</sequence>
<reference evidence="2 3" key="1">
    <citation type="journal article" date="2015" name="Fungal Genet. Biol.">
        <title>Evolution of novel wood decay mechanisms in Agaricales revealed by the genome sequences of Fistulina hepatica and Cylindrobasidium torrendii.</title>
        <authorList>
            <person name="Floudas D."/>
            <person name="Held B.W."/>
            <person name="Riley R."/>
            <person name="Nagy L.G."/>
            <person name="Koehler G."/>
            <person name="Ransdell A.S."/>
            <person name="Younus H."/>
            <person name="Chow J."/>
            <person name="Chiniquy J."/>
            <person name="Lipzen A."/>
            <person name="Tritt A."/>
            <person name="Sun H."/>
            <person name="Haridas S."/>
            <person name="LaButti K."/>
            <person name="Ohm R.A."/>
            <person name="Kues U."/>
            <person name="Blanchette R.A."/>
            <person name="Grigoriev I.V."/>
            <person name="Minto R.E."/>
            <person name="Hibbett D.S."/>
        </authorList>
    </citation>
    <scope>NUCLEOTIDE SEQUENCE [LARGE SCALE GENOMIC DNA]</scope>
    <source>
        <strain evidence="2 3">FP15055 ss-10</strain>
    </source>
</reference>
<dbReference type="Gene3D" id="3.10.450.50">
    <property type="match status" value="1"/>
</dbReference>
<dbReference type="SUPFAM" id="SSF54427">
    <property type="entry name" value="NTF2-like"/>
    <property type="match status" value="1"/>
</dbReference>
<dbReference type="AlphaFoldDB" id="A0A0D7BH84"/>
<proteinExistence type="predicted"/>
<keyword evidence="3" id="KW-1185">Reference proteome</keyword>
<dbReference type="Proteomes" id="UP000054007">
    <property type="component" value="Unassembled WGS sequence"/>
</dbReference>
<organism evidence="2 3">
    <name type="scientific">Cylindrobasidium torrendii FP15055 ss-10</name>
    <dbReference type="NCBI Taxonomy" id="1314674"/>
    <lineage>
        <taxon>Eukaryota</taxon>
        <taxon>Fungi</taxon>
        <taxon>Dikarya</taxon>
        <taxon>Basidiomycota</taxon>
        <taxon>Agaricomycotina</taxon>
        <taxon>Agaricomycetes</taxon>
        <taxon>Agaricomycetidae</taxon>
        <taxon>Agaricales</taxon>
        <taxon>Marasmiineae</taxon>
        <taxon>Physalacriaceae</taxon>
        <taxon>Cylindrobasidium</taxon>
    </lineage>
</organism>
<evidence type="ECO:0000313" key="2">
    <source>
        <dbReference type="EMBL" id="KIY69933.1"/>
    </source>
</evidence>
<dbReference type="EMBL" id="KN880476">
    <property type="protein sequence ID" value="KIY69933.1"/>
    <property type="molecule type" value="Genomic_DNA"/>
</dbReference>
<dbReference type="PANTHER" id="PTHR39598:SF1">
    <property type="entry name" value="AUSTINOID BIOSYNTHESIS CLUSTERS PROTEIN F-RELATED"/>
    <property type="match status" value="1"/>
</dbReference>
<evidence type="ECO:0000313" key="3">
    <source>
        <dbReference type="Proteomes" id="UP000054007"/>
    </source>
</evidence>
<dbReference type="STRING" id="1314674.A0A0D7BH84"/>